<accession>A0A2P2PB78</accession>
<organism evidence="1">
    <name type="scientific">Rhizophora mucronata</name>
    <name type="common">Asiatic mangrove</name>
    <dbReference type="NCBI Taxonomy" id="61149"/>
    <lineage>
        <taxon>Eukaryota</taxon>
        <taxon>Viridiplantae</taxon>
        <taxon>Streptophyta</taxon>
        <taxon>Embryophyta</taxon>
        <taxon>Tracheophyta</taxon>
        <taxon>Spermatophyta</taxon>
        <taxon>Magnoliopsida</taxon>
        <taxon>eudicotyledons</taxon>
        <taxon>Gunneridae</taxon>
        <taxon>Pentapetalae</taxon>
        <taxon>rosids</taxon>
        <taxon>fabids</taxon>
        <taxon>Malpighiales</taxon>
        <taxon>Rhizophoraceae</taxon>
        <taxon>Rhizophora</taxon>
    </lineage>
</organism>
<dbReference type="EMBL" id="GGEC01071377">
    <property type="protein sequence ID" value="MBX51861.1"/>
    <property type="molecule type" value="Transcribed_RNA"/>
</dbReference>
<reference evidence="1" key="1">
    <citation type="submission" date="2018-02" db="EMBL/GenBank/DDBJ databases">
        <title>Rhizophora mucronata_Transcriptome.</title>
        <authorList>
            <person name="Meera S.P."/>
            <person name="Sreeshan A."/>
            <person name="Augustine A."/>
        </authorList>
    </citation>
    <scope>NUCLEOTIDE SEQUENCE</scope>
    <source>
        <tissue evidence="1">Leaf</tissue>
    </source>
</reference>
<sequence length="18" mass="2143">MCELSMELDVIERIFNNS</sequence>
<protein>
    <submittedName>
        <fullName evidence="1">Uncharacterized protein</fullName>
    </submittedName>
</protein>
<name>A0A2P2PB78_RHIMU</name>
<proteinExistence type="predicted"/>
<dbReference type="AlphaFoldDB" id="A0A2P2PB78"/>
<evidence type="ECO:0000313" key="1">
    <source>
        <dbReference type="EMBL" id="MBX51861.1"/>
    </source>
</evidence>